<evidence type="ECO:0000313" key="1">
    <source>
        <dbReference type="EMBL" id="EKR56572.1"/>
    </source>
</evidence>
<sequence length="260" mass="28795">MPETLIPISNNEIKVYYQNQFQKVTAEDINRLSGAETSHSIVPALLTSILASIGRVSETAIGFEISLENLNTIRVSSGIIIRTDSVYIVPELLITPSPGSLEGILEIELMSSFTDTKAVPLFNTVTERFSPQPRPTRKTFSSQVFEQWSSTSGLPPVTQNRLGLLSYRKASINGPVLSLSRILPVYDPKLIGIDVDLDPGILENDSLADAINWIYNHLQNKDFIKTTPSPGFDDANFRVRTQGNFAFWSKDNGGSWFPFA</sequence>
<dbReference type="Proteomes" id="UP000001340">
    <property type="component" value="Unassembled WGS sequence"/>
</dbReference>
<dbReference type="AlphaFoldDB" id="A0A0E2D9M3"/>
<accession>A0A0E2D9M3</accession>
<gene>
    <name evidence="1" type="ORF">LEP1GSC105_4254</name>
</gene>
<protein>
    <submittedName>
        <fullName evidence="1">Uncharacterized protein</fullName>
    </submittedName>
</protein>
<evidence type="ECO:0000313" key="2">
    <source>
        <dbReference type="Proteomes" id="UP000001340"/>
    </source>
</evidence>
<comment type="caution">
    <text evidence="1">The sequence shown here is derived from an EMBL/GenBank/DDBJ whole genome shotgun (WGS) entry which is preliminary data.</text>
</comment>
<name>A0A0E2D9M3_LEPIR</name>
<reference evidence="1 2" key="1">
    <citation type="submission" date="2012-10" db="EMBL/GenBank/DDBJ databases">
        <authorList>
            <person name="Harkins D.M."/>
            <person name="Durkin A.S."/>
            <person name="Brinkac L.M."/>
            <person name="Haft D.H."/>
            <person name="Selengut J.D."/>
            <person name="Sanka R."/>
            <person name="DePew J."/>
            <person name="Purushe J."/>
            <person name="Chanthongthip A."/>
            <person name="Lattana O."/>
            <person name="Phetsouvanh R."/>
            <person name="Newton P.N."/>
            <person name="Vinetz J.M."/>
            <person name="Sutton G.G."/>
            <person name="Nierman W.C."/>
            <person name="Fouts D.E."/>
        </authorList>
    </citation>
    <scope>NUCLEOTIDE SEQUENCE [LARGE SCALE GENOMIC DNA]</scope>
    <source>
        <strain evidence="1 2">UI 12758</strain>
    </source>
</reference>
<organism evidence="1 2">
    <name type="scientific">Leptospira interrogans str. UI 12758</name>
    <dbReference type="NCBI Taxonomy" id="1049938"/>
    <lineage>
        <taxon>Bacteria</taxon>
        <taxon>Pseudomonadati</taxon>
        <taxon>Spirochaetota</taxon>
        <taxon>Spirochaetia</taxon>
        <taxon>Leptospirales</taxon>
        <taxon>Leptospiraceae</taxon>
        <taxon>Leptospira</taxon>
    </lineage>
</organism>
<dbReference type="EMBL" id="AHNR02000014">
    <property type="protein sequence ID" value="EKR56572.1"/>
    <property type="molecule type" value="Genomic_DNA"/>
</dbReference>
<dbReference type="RefSeq" id="WP_002122844.1">
    <property type="nucleotide sequence ID" value="NZ_AHNR02000014.1"/>
</dbReference>
<proteinExistence type="predicted"/>